<keyword evidence="2" id="KW-0547">Nucleotide-binding</keyword>
<dbReference type="GO" id="GO:0004140">
    <property type="term" value="F:dephospho-CoA kinase activity"/>
    <property type="evidence" value="ECO:0007669"/>
    <property type="project" value="InterPro"/>
</dbReference>
<dbReference type="NCBIfam" id="TIGR00152">
    <property type="entry name" value="dephospho-CoA kinase"/>
    <property type="match status" value="1"/>
</dbReference>
<dbReference type="Proteomes" id="UP000439903">
    <property type="component" value="Unassembled WGS sequence"/>
</dbReference>
<evidence type="ECO:0000313" key="5">
    <source>
        <dbReference type="EMBL" id="KAF0488524.1"/>
    </source>
</evidence>
<keyword evidence="4" id="KW-0812">Transmembrane</keyword>
<feature type="transmembrane region" description="Helical" evidence="4">
    <location>
        <begin position="218"/>
        <end position="240"/>
    </location>
</feature>
<organism evidence="5 6">
    <name type="scientific">Gigaspora margarita</name>
    <dbReference type="NCBI Taxonomy" id="4874"/>
    <lineage>
        <taxon>Eukaryota</taxon>
        <taxon>Fungi</taxon>
        <taxon>Fungi incertae sedis</taxon>
        <taxon>Mucoromycota</taxon>
        <taxon>Glomeromycotina</taxon>
        <taxon>Glomeromycetes</taxon>
        <taxon>Diversisporales</taxon>
        <taxon>Gigasporaceae</taxon>
        <taxon>Gigaspora</taxon>
    </lineage>
</organism>
<keyword evidence="5" id="KW-0418">Kinase</keyword>
<keyword evidence="6" id="KW-1185">Reference proteome</keyword>
<dbReference type="InterPro" id="IPR027417">
    <property type="entry name" value="P-loop_NTPase"/>
</dbReference>
<dbReference type="AlphaFoldDB" id="A0A8H4AFE5"/>
<dbReference type="HAMAP" id="MF_00376">
    <property type="entry name" value="Dephospho_CoA_kinase"/>
    <property type="match status" value="1"/>
</dbReference>
<proteinExistence type="inferred from homology"/>
<dbReference type="EMBL" id="WTPW01000683">
    <property type="protein sequence ID" value="KAF0488524.1"/>
    <property type="molecule type" value="Genomic_DNA"/>
</dbReference>
<protein>
    <submittedName>
        <fullName evidence="5">Dephospho-CoA kinase</fullName>
    </submittedName>
</protein>
<dbReference type="FunFam" id="3.40.50.300:FF:000485">
    <property type="entry name" value="Dephospho-CoA kinase CAB5"/>
    <property type="match status" value="1"/>
</dbReference>
<dbReference type="CDD" id="cd02022">
    <property type="entry name" value="DPCK"/>
    <property type="match status" value="1"/>
</dbReference>
<dbReference type="PANTHER" id="PTHR10695:SF46">
    <property type="entry name" value="BIFUNCTIONAL COENZYME A SYNTHASE-RELATED"/>
    <property type="match status" value="1"/>
</dbReference>
<comment type="similarity">
    <text evidence="1">Belongs to the CoaE family.</text>
</comment>
<dbReference type="Gene3D" id="3.40.50.300">
    <property type="entry name" value="P-loop containing nucleotide triphosphate hydrolases"/>
    <property type="match status" value="1"/>
</dbReference>
<dbReference type="PANTHER" id="PTHR10695">
    <property type="entry name" value="DEPHOSPHO-COA KINASE-RELATED"/>
    <property type="match status" value="1"/>
</dbReference>
<gene>
    <name evidence="5" type="ORF">F8M41_022266</name>
</gene>
<dbReference type="GO" id="GO:0005737">
    <property type="term" value="C:cytoplasm"/>
    <property type="evidence" value="ECO:0007669"/>
    <property type="project" value="UniProtKB-ARBA"/>
</dbReference>
<keyword evidence="3" id="KW-0067">ATP-binding</keyword>
<sequence>MYSSSGIQRYRISHTYFFLMKVVGLTGGIGSGKSTVSRMIQKHNIPIIDSDLLAREVVQPNKPAYKLIVNHFSREILLEDGTLDRAKLRNIIFSDETQRKLLNKFTHPYIRREILKLVIWYWITGKKAVVLDTPLLIEGGLHKLMGYVIVVYCSEQIQLHRLMERDNCSEDVARQCMSAQMPLKEKIKFADFVIDNSGDLFETERQVANILNKVKPSLLNWLLIWLGPPLLVTLPIMYIVTKAIE</sequence>
<dbReference type="Pfam" id="PF01121">
    <property type="entry name" value="CoaE"/>
    <property type="match status" value="1"/>
</dbReference>
<keyword evidence="5" id="KW-0808">Transferase</keyword>
<dbReference type="GO" id="GO:0005524">
    <property type="term" value="F:ATP binding"/>
    <property type="evidence" value="ECO:0007669"/>
    <property type="project" value="UniProtKB-KW"/>
</dbReference>
<keyword evidence="4" id="KW-0472">Membrane</keyword>
<keyword evidence="4" id="KW-1133">Transmembrane helix</keyword>
<dbReference type="GO" id="GO:0015937">
    <property type="term" value="P:coenzyme A biosynthetic process"/>
    <property type="evidence" value="ECO:0007669"/>
    <property type="project" value="InterPro"/>
</dbReference>
<dbReference type="InterPro" id="IPR001977">
    <property type="entry name" value="Depp_CoAkinase"/>
</dbReference>
<evidence type="ECO:0000256" key="2">
    <source>
        <dbReference type="ARBA" id="ARBA00022741"/>
    </source>
</evidence>
<evidence type="ECO:0000256" key="3">
    <source>
        <dbReference type="ARBA" id="ARBA00022840"/>
    </source>
</evidence>
<comment type="caution">
    <text evidence="5">The sequence shown here is derived from an EMBL/GenBank/DDBJ whole genome shotgun (WGS) entry which is preliminary data.</text>
</comment>
<dbReference type="SUPFAM" id="SSF52540">
    <property type="entry name" value="P-loop containing nucleoside triphosphate hydrolases"/>
    <property type="match status" value="1"/>
</dbReference>
<reference evidence="5 6" key="1">
    <citation type="journal article" date="2019" name="Environ. Microbiol.">
        <title>At the nexus of three kingdoms: the genome of the mycorrhizal fungus Gigaspora margarita provides insights into plant, endobacterial and fungal interactions.</title>
        <authorList>
            <person name="Venice F."/>
            <person name="Ghignone S."/>
            <person name="Salvioli di Fossalunga A."/>
            <person name="Amselem J."/>
            <person name="Novero M."/>
            <person name="Xianan X."/>
            <person name="Sedzielewska Toro K."/>
            <person name="Morin E."/>
            <person name="Lipzen A."/>
            <person name="Grigoriev I.V."/>
            <person name="Henrissat B."/>
            <person name="Martin F.M."/>
            <person name="Bonfante P."/>
        </authorList>
    </citation>
    <scope>NUCLEOTIDE SEQUENCE [LARGE SCALE GENOMIC DNA]</scope>
    <source>
        <strain evidence="5 6">BEG34</strain>
    </source>
</reference>
<accession>A0A8H4AFE5</accession>
<dbReference type="PROSITE" id="PS51219">
    <property type="entry name" value="DPCK"/>
    <property type="match status" value="1"/>
</dbReference>
<evidence type="ECO:0000256" key="4">
    <source>
        <dbReference type="SAM" id="Phobius"/>
    </source>
</evidence>
<dbReference type="OrthoDB" id="247245at2759"/>
<name>A0A8H4AFE5_GIGMA</name>
<evidence type="ECO:0000256" key="1">
    <source>
        <dbReference type="ARBA" id="ARBA00009018"/>
    </source>
</evidence>
<evidence type="ECO:0000313" key="6">
    <source>
        <dbReference type="Proteomes" id="UP000439903"/>
    </source>
</evidence>